<gene>
    <name evidence="10" type="ORF">Vau01_102150</name>
</gene>
<dbReference type="InterPro" id="IPR003838">
    <property type="entry name" value="ABC3_permease_C"/>
</dbReference>
<feature type="transmembrane region" description="Helical" evidence="7">
    <location>
        <begin position="691"/>
        <end position="720"/>
    </location>
</feature>
<dbReference type="Proteomes" id="UP000612585">
    <property type="component" value="Unassembled WGS sequence"/>
</dbReference>
<feature type="domain" description="MacB-like periplasmic core" evidence="9">
    <location>
        <begin position="478"/>
        <end position="644"/>
    </location>
</feature>
<feature type="transmembrane region" description="Helical" evidence="7">
    <location>
        <begin position="785"/>
        <end position="805"/>
    </location>
</feature>
<feature type="transmembrane region" description="Helical" evidence="7">
    <location>
        <begin position="748"/>
        <end position="773"/>
    </location>
</feature>
<evidence type="ECO:0000256" key="6">
    <source>
        <dbReference type="ARBA" id="ARBA00038076"/>
    </source>
</evidence>
<accession>A0A8J3ZEX3</accession>
<keyword evidence="3 7" id="KW-0812">Transmembrane</keyword>
<reference evidence="10" key="1">
    <citation type="submission" date="2021-01" db="EMBL/GenBank/DDBJ databases">
        <title>Whole genome shotgun sequence of Virgisporangium aurantiacum NBRC 16421.</title>
        <authorList>
            <person name="Komaki H."/>
            <person name="Tamura T."/>
        </authorList>
    </citation>
    <scope>NUCLEOTIDE SEQUENCE</scope>
    <source>
        <strain evidence="10">NBRC 16421</strain>
    </source>
</reference>
<evidence type="ECO:0000256" key="4">
    <source>
        <dbReference type="ARBA" id="ARBA00022989"/>
    </source>
</evidence>
<feature type="transmembrane region" description="Helical" evidence="7">
    <location>
        <begin position="485"/>
        <end position="507"/>
    </location>
</feature>
<name>A0A8J3ZEX3_9ACTN</name>
<comment type="similarity">
    <text evidence="6">Belongs to the ABC-4 integral membrane protein family.</text>
</comment>
<dbReference type="PANTHER" id="PTHR30572">
    <property type="entry name" value="MEMBRANE COMPONENT OF TRANSPORTER-RELATED"/>
    <property type="match status" value="1"/>
</dbReference>
<evidence type="ECO:0000313" key="11">
    <source>
        <dbReference type="Proteomes" id="UP000612585"/>
    </source>
</evidence>
<feature type="domain" description="ABC3 transporter permease C-terminal" evidence="8">
    <location>
        <begin position="699"/>
        <end position="814"/>
    </location>
</feature>
<feature type="transmembrane region" description="Helical" evidence="7">
    <location>
        <begin position="426"/>
        <end position="451"/>
    </location>
</feature>
<evidence type="ECO:0000313" key="10">
    <source>
        <dbReference type="EMBL" id="GIJ62699.1"/>
    </source>
</evidence>
<dbReference type="GO" id="GO:0022857">
    <property type="term" value="F:transmembrane transporter activity"/>
    <property type="evidence" value="ECO:0007669"/>
    <property type="project" value="TreeGrafter"/>
</dbReference>
<keyword evidence="2" id="KW-1003">Cell membrane</keyword>
<feature type="transmembrane region" description="Helical" evidence="7">
    <location>
        <begin position="258"/>
        <end position="284"/>
    </location>
</feature>
<feature type="domain" description="MacB-like periplasmic core" evidence="9">
    <location>
        <begin position="17"/>
        <end position="211"/>
    </location>
</feature>
<dbReference type="GO" id="GO:0005886">
    <property type="term" value="C:plasma membrane"/>
    <property type="evidence" value="ECO:0007669"/>
    <property type="project" value="UniProtKB-SubCell"/>
</dbReference>
<feature type="domain" description="ABC3 transporter permease C-terminal" evidence="8">
    <location>
        <begin position="261"/>
        <end position="375"/>
    </location>
</feature>
<evidence type="ECO:0000259" key="9">
    <source>
        <dbReference type="Pfam" id="PF12704"/>
    </source>
</evidence>
<keyword evidence="5 7" id="KW-0472">Membrane</keyword>
<dbReference type="InterPro" id="IPR025857">
    <property type="entry name" value="MacB_PCD"/>
</dbReference>
<dbReference type="AlphaFoldDB" id="A0A8J3ZEX3"/>
<protein>
    <submittedName>
        <fullName evidence="10">Membrane protein</fullName>
    </submittedName>
</protein>
<evidence type="ECO:0000256" key="3">
    <source>
        <dbReference type="ARBA" id="ARBA00022692"/>
    </source>
</evidence>
<dbReference type="InterPro" id="IPR050250">
    <property type="entry name" value="Macrolide_Exporter_MacB"/>
</dbReference>
<dbReference type="Pfam" id="PF12704">
    <property type="entry name" value="MacB_PCD"/>
    <property type="match status" value="2"/>
</dbReference>
<evidence type="ECO:0000256" key="1">
    <source>
        <dbReference type="ARBA" id="ARBA00004651"/>
    </source>
</evidence>
<evidence type="ECO:0000256" key="2">
    <source>
        <dbReference type="ARBA" id="ARBA00022475"/>
    </source>
</evidence>
<evidence type="ECO:0000256" key="7">
    <source>
        <dbReference type="SAM" id="Phobius"/>
    </source>
</evidence>
<proteinExistence type="inferred from homology"/>
<dbReference type="EMBL" id="BOPG01000082">
    <property type="protein sequence ID" value="GIJ62699.1"/>
    <property type="molecule type" value="Genomic_DNA"/>
</dbReference>
<organism evidence="10 11">
    <name type="scientific">Virgisporangium aurantiacum</name>
    <dbReference type="NCBI Taxonomy" id="175570"/>
    <lineage>
        <taxon>Bacteria</taxon>
        <taxon>Bacillati</taxon>
        <taxon>Actinomycetota</taxon>
        <taxon>Actinomycetes</taxon>
        <taxon>Micromonosporales</taxon>
        <taxon>Micromonosporaceae</taxon>
        <taxon>Virgisporangium</taxon>
    </lineage>
</organism>
<comment type="subcellular location">
    <subcellularLocation>
        <location evidence="1">Cell membrane</location>
        <topology evidence="1">Multi-pass membrane protein</topology>
    </subcellularLocation>
</comment>
<keyword evidence="11" id="KW-1185">Reference proteome</keyword>
<sequence length="822" mass="84962">MLRAMLRDLRAHKGRLAMMLAAIVLGVGFMVATWVIADSTARTAAGAPARTDLDVAVQAREPEARFSDDDRNRLAALPGVERVAGVYAGYAALVGADGKLAGVWPDRAGTNWDPSQRFTLAAGRAPERPGEVALGETEAAAAKLKLGDSARVILVDGTSRRFTVTGLFTYRALGAEPTPSLAFHDALFGDRFDRLELVAAPGTGQAALADAAAAAIGGSRNPSGSGVTAPVRTVRTGAELAAERDDLAADNARSIREVMLAFAAVALLAGVFVIANTFTMLVTQRTRQYALLRAVGASRRQVRRAVLAEAAVIGLVGSAVGAALGVGLGMLAMAAFRTAGSTVVYSVSPVGIGAGFAAGVLVTLVSAWGSARRGAAVPPVAALRSDAAIPRRALRVRLVVGLLLVAAGVALVAANGGTQLDETMRVLSVSGALVAWIGLLVLAPLMAGAALRPLSRVLSRGPALRLAVRNAVRDPRRTAATASSLVVGLALVTAFAVVGTAFTAVAGDSIRGLVPASTLVVEPALDGARLPADVPTTVAATPGVTASLAVPRAQIDWDHGNVSMSAVDPAALTATLHLPIERGSGDLGSGVVLLRWYADQFHVEPGDRVTLRFGADDSREVRVAGVYAGWEGQPGMFVDRSLVPSRYRGDVETVYAVGSRDALEKAFQDRPDVLVSDREEVISRLVAEFEFVLSVIYALFGAALVIAVFGVVNTLALSVLERTREIGVLRAVGAGQAFVRRAVRLESIVITGYGGVLGVLVGLALGGVLQHVMLAREVWVVDVPVPLVLVSLAGMVLVGVVAAVWPARRAARADILAAVAAE</sequence>
<comment type="caution">
    <text evidence="10">The sequence shown here is derived from an EMBL/GenBank/DDBJ whole genome shotgun (WGS) entry which is preliminary data.</text>
</comment>
<feature type="transmembrane region" description="Helical" evidence="7">
    <location>
        <begin position="394"/>
        <end position="414"/>
    </location>
</feature>
<dbReference type="RefSeq" id="WP_204008515.1">
    <property type="nucleotide sequence ID" value="NZ_BOPG01000082.1"/>
</dbReference>
<feature type="transmembrane region" description="Helical" evidence="7">
    <location>
        <begin position="305"/>
        <end position="336"/>
    </location>
</feature>
<feature type="transmembrane region" description="Helical" evidence="7">
    <location>
        <begin position="342"/>
        <end position="365"/>
    </location>
</feature>
<evidence type="ECO:0000256" key="5">
    <source>
        <dbReference type="ARBA" id="ARBA00023136"/>
    </source>
</evidence>
<evidence type="ECO:0000259" key="8">
    <source>
        <dbReference type="Pfam" id="PF02687"/>
    </source>
</evidence>
<dbReference type="PANTHER" id="PTHR30572:SF4">
    <property type="entry name" value="ABC TRANSPORTER PERMEASE YTRF"/>
    <property type="match status" value="1"/>
</dbReference>
<keyword evidence="4 7" id="KW-1133">Transmembrane helix</keyword>
<dbReference type="Pfam" id="PF02687">
    <property type="entry name" value="FtsX"/>
    <property type="match status" value="2"/>
</dbReference>